<feature type="domain" description="Tip attachment protein J central straight fiber" evidence="1">
    <location>
        <begin position="10"/>
        <end position="147"/>
    </location>
</feature>
<organism evidence="2 3">
    <name type="scientific">Pseudomonas guariconensis</name>
    <dbReference type="NCBI Taxonomy" id="1288410"/>
    <lineage>
        <taxon>Bacteria</taxon>
        <taxon>Pseudomonadati</taxon>
        <taxon>Pseudomonadota</taxon>
        <taxon>Gammaproteobacteria</taxon>
        <taxon>Pseudomonadales</taxon>
        <taxon>Pseudomonadaceae</taxon>
        <taxon>Pseudomonas</taxon>
    </lineage>
</organism>
<reference evidence="2 3" key="1">
    <citation type="submission" date="2017-12" db="EMBL/GenBank/DDBJ databases">
        <title>Detection of the carbapenemase gene blaVIM-5 in members of the Pseudomonas putida group isolated from polluted Nigerian wetlands.</title>
        <authorList>
            <person name="Adelowo O."/>
            <person name="Vollmers J."/>
            <person name="Maeusezahl I."/>
            <person name="Kaster A.-K."/>
            <person name="Mueller J.A."/>
        </authorList>
    </citation>
    <scope>NUCLEOTIDE SEQUENCE [LARGE SCALE GENOMIC DNA]</scope>
    <source>
        <strain evidence="2 3">MR119</strain>
    </source>
</reference>
<sequence length="167" mass="17450">NVSVGENSAAIQQTSTAFADTSGKLSTMWSVKMQLNAQGQYVAAGFGLGIENGPAGLQSQFLVSADRFAVVNGINGTLSSPFVVQGGQVFISQAFINSAFIQNLIVGMTLKSQAVDSQGRPLLELNFVTGAVTIRGQSVDGSILLNNNGLYVYDNNGVERTAVGRLS</sequence>
<dbReference type="InterPro" id="IPR015406">
    <property type="entry name" value="GpJ_CSF"/>
</dbReference>
<dbReference type="Pfam" id="PF09327">
    <property type="entry name" value="Phage_Tail_Tip"/>
    <property type="match status" value="1"/>
</dbReference>
<dbReference type="PANTHER" id="PTHR36251:SF2">
    <property type="entry name" value="GIFSY-2 PROPHAGE HOST SPECIFICITY PROTEIN J, PHAGE LAMBDA"/>
    <property type="match status" value="1"/>
</dbReference>
<evidence type="ECO:0000313" key="2">
    <source>
        <dbReference type="EMBL" id="PLV18867.1"/>
    </source>
</evidence>
<comment type="caution">
    <text evidence="2">The sequence shown here is derived from an EMBL/GenBank/DDBJ whole genome shotgun (WGS) entry which is preliminary data.</text>
</comment>
<gene>
    <name evidence="2" type="ORF">CXG53_26290</name>
</gene>
<dbReference type="PANTHER" id="PTHR36251">
    <property type="entry name" value="FELS-1 PROPHAGE HOST SPECIFICITY PROTEIN-RELATED"/>
    <property type="match status" value="1"/>
</dbReference>
<accession>A0ABX4U7T8</accession>
<evidence type="ECO:0000313" key="3">
    <source>
        <dbReference type="Proteomes" id="UP000234839"/>
    </source>
</evidence>
<dbReference type="RefSeq" id="WP_145997347.1">
    <property type="nucleotide sequence ID" value="NZ_PJCP01000080.1"/>
</dbReference>
<keyword evidence="3" id="KW-1185">Reference proteome</keyword>
<evidence type="ECO:0000259" key="1">
    <source>
        <dbReference type="Pfam" id="PF09327"/>
    </source>
</evidence>
<dbReference type="InterPro" id="IPR053171">
    <property type="entry name" value="Viral_Tip_Attach_Protein"/>
</dbReference>
<protein>
    <submittedName>
        <fullName evidence="2">Host specificity protein J</fullName>
    </submittedName>
</protein>
<dbReference type="Proteomes" id="UP000234839">
    <property type="component" value="Unassembled WGS sequence"/>
</dbReference>
<proteinExistence type="predicted"/>
<feature type="non-terminal residue" evidence="2">
    <location>
        <position position="1"/>
    </location>
</feature>
<dbReference type="EMBL" id="PJCP01000080">
    <property type="protein sequence ID" value="PLV18867.1"/>
    <property type="molecule type" value="Genomic_DNA"/>
</dbReference>
<name>A0ABX4U7T8_9PSED</name>